<dbReference type="RefSeq" id="WP_242623986.1">
    <property type="nucleotide sequence ID" value="NZ_SHLD01000001.1"/>
</dbReference>
<reference evidence="3 4" key="1">
    <citation type="submission" date="2019-02" db="EMBL/GenBank/DDBJ databases">
        <title>Sequencing the genomes of 1000 actinobacteria strains.</title>
        <authorList>
            <person name="Klenk H.-P."/>
        </authorList>
    </citation>
    <scope>NUCLEOTIDE SEQUENCE [LARGE SCALE GENOMIC DNA]</scope>
    <source>
        <strain evidence="3 4">DSM 45612</strain>
    </source>
</reference>
<keyword evidence="2" id="KW-0812">Transmembrane</keyword>
<keyword evidence="4" id="KW-1185">Reference proteome</keyword>
<feature type="compositionally biased region" description="Pro residues" evidence="1">
    <location>
        <begin position="1"/>
        <end position="11"/>
    </location>
</feature>
<organism evidence="3 4">
    <name type="scientific">Micromonospora kangleipakensis</name>
    <dbReference type="NCBI Taxonomy" id="1077942"/>
    <lineage>
        <taxon>Bacteria</taxon>
        <taxon>Bacillati</taxon>
        <taxon>Actinomycetota</taxon>
        <taxon>Actinomycetes</taxon>
        <taxon>Micromonosporales</taxon>
        <taxon>Micromonosporaceae</taxon>
        <taxon>Micromonospora</taxon>
    </lineage>
</organism>
<comment type="caution">
    <text evidence="3">The sequence shown here is derived from an EMBL/GenBank/DDBJ whole genome shotgun (WGS) entry which is preliminary data.</text>
</comment>
<name>A0A4Q8B6S0_9ACTN</name>
<evidence type="ECO:0000313" key="4">
    <source>
        <dbReference type="Proteomes" id="UP000294114"/>
    </source>
</evidence>
<keyword evidence="2" id="KW-0472">Membrane</keyword>
<dbReference type="EMBL" id="SHLD01000001">
    <property type="protein sequence ID" value="RZU73317.1"/>
    <property type="molecule type" value="Genomic_DNA"/>
</dbReference>
<feature type="region of interest" description="Disordered" evidence="1">
    <location>
        <begin position="1"/>
        <end position="31"/>
    </location>
</feature>
<keyword evidence="2" id="KW-1133">Transmembrane helix</keyword>
<evidence type="ECO:0000256" key="2">
    <source>
        <dbReference type="SAM" id="Phobius"/>
    </source>
</evidence>
<proteinExistence type="predicted"/>
<accession>A0A4Q8B6S0</accession>
<evidence type="ECO:0000313" key="3">
    <source>
        <dbReference type="EMBL" id="RZU73317.1"/>
    </source>
</evidence>
<protein>
    <submittedName>
        <fullName evidence="3">Uncharacterized protein</fullName>
    </submittedName>
</protein>
<sequence>MSEQVAPPPAPYNGQPEPAVQASPPAETGKSRRRKVLGILGLILAVLVVGGLKGAWKVYQNRDETAQAKVGDCIAQLPEIKGDGQEHADDAKVVECTSTDAAFTVVGRVDDQNEEQAKSGDACGQYFKEGEDGYVFSGAQRSGEKYYLLCLTKKA</sequence>
<feature type="transmembrane region" description="Helical" evidence="2">
    <location>
        <begin position="36"/>
        <end position="56"/>
    </location>
</feature>
<evidence type="ECO:0000256" key="1">
    <source>
        <dbReference type="SAM" id="MobiDB-lite"/>
    </source>
</evidence>
<dbReference type="Proteomes" id="UP000294114">
    <property type="component" value="Unassembled WGS sequence"/>
</dbReference>
<dbReference type="AlphaFoldDB" id="A0A4Q8B6S0"/>
<gene>
    <name evidence="3" type="ORF">EV384_1719</name>
</gene>